<keyword evidence="1" id="KW-0472">Membrane</keyword>
<accession>A0A6J5LFI9</accession>
<keyword evidence="1" id="KW-1133">Transmembrane helix</keyword>
<protein>
    <submittedName>
        <fullName evidence="2">Uncharacterized protein</fullName>
    </submittedName>
</protein>
<organism evidence="2">
    <name type="scientific">uncultured Caudovirales phage</name>
    <dbReference type="NCBI Taxonomy" id="2100421"/>
    <lineage>
        <taxon>Viruses</taxon>
        <taxon>Duplodnaviria</taxon>
        <taxon>Heunggongvirae</taxon>
        <taxon>Uroviricota</taxon>
        <taxon>Caudoviricetes</taxon>
        <taxon>Peduoviridae</taxon>
        <taxon>Maltschvirus</taxon>
        <taxon>Maltschvirus maltsch</taxon>
    </lineage>
</organism>
<gene>
    <name evidence="2" type="ORF">UFOVP132_217</name>
</gene>
<evidence type="ECO:0000313" key="2">
    <source>
        <dbReference type="EMBL" id="CAB4131700.1"/>
    </source>
</evidence>
<keyword evidence="1" id="KW-0812">Transmembrane</keyword>
<evidence type="ECO:0000256" key="1">
    <source>
        <dbReference type="SAM" id="Phobius"/>
    </source>
</evidence>
<name>A0A6J5LFI9_9CAUD</name>
<dbReference type="EMBL" id="LR796247">
    <property type="protein sequence ID" value="CAB4131700.1"/>
    <property type="molecule type" value="Genomic_DNA"/>
</dbReference>
<feature type="transmembrane region" description="Helical" evidence="1">
    <location>
        <begin position="6"/>
        <end position="24"/>
    </location>
</feature>
<proteinExistence type="predicted"/>
<sequence>MRLYIIIIGGLMFFGALTAGYYGWRSSIEREALMEYNQKQIEQAIKDQQEFKAKMEAIQASQEEIIKKNKAEKDAFDAKMKAADDYLSAAETKKLDRPASEVLKMTVTKLKDAPK</sequence>
<reference evidence="2" key="1">
    <citation type="submission" date="2020-04" db="EMBL/GenBank/DDBJ databases">
        <authorList>
            <person name="Chiriac C."/>
            <person name="Salcher M."/>
            <person name="Ghai R."/>
            <person name="Kavagutti S V."/>
        </authorList>
    </citation>
    <scope>NUCLEOTIDE SEQUENCE</scope>
</reference>